<dbReference type="CDD" id="cd02803">
    <property type="entry name" value="OYE_like_FMN_family"/>
    <property type="match status" value="1"/>
</dbReference>
<dbReference type="GO" id="GO:0016491">
    <property type="term" value="F:oxidoreductase activity"/>
    <property type="evidence" value="ECO:0007669"/>
    <property type="project" value="UniProtKB-KW"/>
</dbReference>
<dbReference type="InterPro" id="IPR051799">
    <property type="entry name" value="NADH_flavin_oxidoreductase"/>
</dbReference>
<keyword evidence="2" id="KW-0560">Oxidoreductase</keyword>
<comment type="caution">
    <text evidence="4">The sequence shown here is derived from an EMBL/GenBank/DDBJ whole genome shotgun (WGS) entry which is preliminary data.</text>
</comment>
<dbReference type="AlphaFoldDB" id="A0A1J4L3B8"/>
<dbReference type="VEuPathDB" id="TrichDB:TRFO_02745"/>
<dbReference type="Pfam" id="PF00724">
    <property type="entry name" value="Oxidored_FMN"/>
    <property type="match status" value="1"/>
</dbReference>
<reference evidence="4" key="1">
    <citation type="submission" date="2016-10" db="EMBL/GenBank/DDBJ databases">
        <authorList>
            <person name="Benchimol M."/>
            <person name="Almeida L.G."/>
            <person name="Vasconcelos A.T."/>
            <person name="Perreira-Neves A."/>
            <person name="Rosa I.A."/>
            <person name="Tasca T."/>
            <person name="Bogo M.R."/>
            <person name="de Souza W."/>
        </authorList>
    </citation>
    <scope>NUCLEOTIDE SEQUENCE [LARGE SCALE GENOMIC DNA]</scope>
    <source>
        <strain evidence="4">K</strain>
    </source>
</reference>
<dbReference type="PANTHER" id="PTHR43656:SF2">
    <property type="entry name" value="BINDING OXIDOREDUCTASE, PUTATIVE (AFU_ORTHOLOGUE AFUA_2G08260)-RELATED"/>
    <property type="match status" value="1"/>
</dbReference>
<accession>A0A1J4L3B8</accession>
<dbReference type="GeneID" id="94825582"/>
<gene>
    <name evidence="4" type="ORF">TRFO_02745</name>
</gene>
<evidence type="ECO:0000256" key="2">
    <source>
        <dbReference type="ARBA" id="ARBA00023002"/>
    </source>
</evidence>
<dbReference type="Gene3D" id="3.20.20.70">
    <property type="entry name" value="Aldolase class I"/>
    <property type="match status" value="1"/>
</dbReference>
<protein>
    <submittedName>
        <fullName evidence="4">Oxidoreductase, FAD/FMN-binding family protein</fullName>
    </submittedName>
</protein>
<feature type="domain" description="NADH:flavin oxidoreductase/NADH oxidase N-terminal" evidence="3">
    <location>
        <begin position="6"/>
        <end position="225"/>
    </location>
</feature>
<evidence type="ECO:0000259" key="3">
    <source>
        <dbReference type="Pfam" id="PF00724"/>
    </source>
</evidence>
<organism evidence="4 5">
    <name type="scientific">Tritrichomonas foetus</name>
    <dbReference type="NCBI Taxonomy" id="1144522"/>
    <lineage>
        <taxon>Eukaryota</taxon>
        <taxon>Metamonada</taxon>
        <taxon>Parabasalia</taxon>
        <taxon>Tritrichomonadida</taxon>
        <taxon>Tritrichomonadidae</taxon>
        <taxon>Tritrichomonas</taxon>
    </lineage>
</organism>
<sequence length="388" mass="42794">MKNSILFSPVKIGSITIPNRFMRSATYEGLAGMTGLPRHVLNQKIENLSIGKCGLIVPGMVYPTPRGKYESKQCGMSRIADAQVWQPTVDTVHQNGSKIIFQVCHGGARCPPEVIGGQQPIGCSPIIPGSREMTESEIEETIDSFLQSSFRIQSMGADGIQLHCAHGYLFSAFLSPALNHRTDKWGGSIENRLRIVMETVKAIREFTSPDFIVSIKINGYDHIKGGVIPELTAEYIKRLHPFVDLFEISGGLGGKPSFGVRCKYDDQACQKNLSSKEYDQIASEIKKSSNLTGYNEGYNLEAAEIIHKIVPDANLALVGGLRSIPMMEKLLQDGTVKLISMSRPFLKQPHLVKDLESGKIKEIGCNSCGICTHYPEPERVGFRCHNLK</sequence>
<evidence type="ECO:0000313" key="5">
    <source>
        <dbReference type="Proteomes" id="UP000179807"/>
    </source>
</evidence>
<proteinExistence type="predicted"/>
<evidence type="ECO:0000313" key="4">
    <source>
        <dbReference type="EMBL" id="OHT16468.1"/>
    </source>
</evidence>
<dbReference type="PANTHER" id="PTHR43656">
    <property type="entry name" value="BINDING OXIDOREDUCTASE, PUTATIVE (AFU_ORTHOLOGUE AFUA_2G08260)-RELATED"/>
    <property type="match status" value="1"/>
</dbReference>
<evidence type="ECO:0000256" key="1">
    <source>
        <dbReference type="ARBA" id="ARBA00022630"/>
    </source>
</evidence>
<dbReference type="InterPro" id="IPR013785">
    <property type="entry name" value="Aldolase_TIM"/>
</dbReference>
<dbReference type="EMBL" id="MLAK01000111">
    <property type="protein sequence ID" value="OHT16468.1"/>
    <property type="molecule type" value="Genomic_DNA"/>
</dbReference>
<name>A0A1J4L3B8_9EUKA</name>
<dbReference type="SUPFAM" id="SSF51395">
    <property type="entry name" value="FMN-linked oxidoreductases"/>
    <property type="match status" value="1"/>
</dbReference>
<dbReference type="RefSeq" id="XP_068369604.1">
    <property type="nucleotide sequence ID" value="XM_068490878.1"/>
</dbReference>
<keyword evidence="5" id="KW-1185">Reference proteome</keyword>
<dbReference type="Proteomes" id="UP000179807">
    <property type="component" value="Unassembled WGS sequence"/>
</dbReference>
<keyword evidence="1" id="KW-0285">Flavoprotein</keyword>
<dbReference type="OrthoDB" id="1663137at2759"/>
<dbReference type="GO" id="GO:0010181">
    <property type="term" value="F:FMN binding"/>
    <property type="evidence" value="ECO:0007669"/>
    <property type="project" value="InterPro"/>
</dbReference>
<dbReference type="InterPro" id="IPR001155">
    <property type="entry name" value="OxRdtase_FMN_N"/>
</dbReference>